<dbReference type="Proteomes" id="UP000828390">
    <property type="component" value="Unassembled WGS sequence"/>
</dbReference>
<dbReference type="AlphaFoldDB" id="A0A9D4DZA2"/>
<evidence type="ECO:0000256" key="1">
    <source>
        <dbReference type="SAM" id="MobiDB-lite"/>
    </source>
</evidence>
<accession>A0A9D4DZA2</accession>
<evidence type="ECO:0000313" key="2">
    <source>
        <dbReference type="EMBL" id="KAH3770844.1"/>
    </source>
</evidence>
<proteinExistence type="predicted"/>
<dbReference type="EMBL" id="JAIWYP010000009">
    <property type="protein sequence ID" value="KAH3770844.1"/>
    <property type="molecule type" value="Genomic_DNA"/>
</dbReference>
<name>A0A9D4DZA2_DREPO</name>
<sequence length="71" mass="8325">MTIFHGKTGRRYSQKNWTTIFHGKNLQRYSTEKPECGIPLKNRTMIFHKGHLGADNNSGREKGRQLSRDYM</sequence>
<comment type="caution">
    <text evidence="2">The sequence shown here is derived from an EMBL/GenBank/DDBJ whole genome shotgun (WGS) entry which is preliminary data.</text>
</comment>
<reference evidence="2" key="2">
    <citation type="submission" date="2020-11" db="EMBL/GenBank/DDBJ databases">
        <authorList>
            <person name="McCartney M.A."/>
            <person name="Auch B."/>
            <person name="Kono T."/>
            <person name="Mallez S."/>
            <person name="Becker A."/>
            <person name="Gohl D.M."/>
            <person name="Silverstein K.A.T."/>
            <person name="Koren S."/>
            <person name="Bechman K.B."/>
            <person name="Herman A."/>
            <person name="Abrahante J.E."/>
            <person name="Garbe J."/>
        </authorList>
    </citation>
    <scope>NUCLEOTIDE SEQUENCE</scope>
    <source>
        <strain evidence="2">Duluth1</strain>
        <tissue evidence="2">Whole animal</tissue>
    </source>
</reference>
<feature type="region of interest" description="Disordered" evidence="1">
    <location>
        <begin position="50"/>
        <end position="71"/>
    </location>
</feature>
<gene>
    <name evidence="2" type="ORF">DPMN_172141</name>
</gene>
<feature type="compositionally biased region" description="Basic and acidic residues" evidence="1">
    <location>
        <begin position="58"/>
        <end position="71"/>
    </location>
</feature>
<keyword evidence="3" id="KW-1185">Reference proteome</keyword>
<organism evidence="2 3">
    <name type="scientific">Dreissena polymorpha</name>
    <name type="common">Zebra mussel</name>
    <name type="synonym">Mytilus polymorpha</name>
    <dbReference type="NCBI Taxonomy" id="45954"/>
    <lineage>
        <taxon>Eukaryota</taxon>
        <taxon>Metazoa</taxon>
        <taxon>Spiralia</taxon>
        <taxon>Lophotrochozoa</taxon>
        <taxon>Mollusca</taxon>
        <taxon>Bivalvia</taxon>
        <taxon>Autobranchia</taxon>
        <taxon>Heteroconchia</taxon>
        <taxon>Euheterodonta</taxon>
        <taxon>Imparidentia</taxon>
        <taxon>Neoheterodontei</taxon>
        <taxon>Myida</taxon>
        <taxon>Dreissenoidea</taxon>
        <taxon>Dreissenidae</taxon>
        <taxon>Dreissena</taxon>
    </lineage>
</organism>
<evidence type="ECO:0000313" key="3">
    <source>
        <dbReference type="Proteomes" id="UP000828390"/>
    </source>
</evidence>
<protein>
    <submittedName>
        <fullName evidence="2">Uncharacterized protein</fullName>
    </submittedName>
</protein>
<reference evidence="2" key="1">
    <citation type="journal article" date="2019" name="bioRxiv">
        <title>The Genome of the Zebra Mussel, Dreissena polymorpha: A Resource for Invasive Species Research.</title>
        <authorList>
            <person name="McCartney M.A."/>
            <person name="Auch B."/>
            <person name="Kono T."/>
            <person name="Mallez S."/>
            <person name="Zhang Y."/>
            <person name="Obille A."/>
            <person name="Becker A."/>
            <person name="Abrahante J.E."/>
            <person name="Garbe J."/>
            <person name="Badalamenti J.P."/>
            <person name="Herman A."/>
            <person name="Mangelson H."/>
            <person name="Liachko I."/>
            <person name="Sullivan S."/>
            <person name="Sone E.D."/>
            <person name="Koren S."/>
            <person name="Silverstein K.A.T."/>
            <person name="Beckman K.B."/>
            <person name="Gohl D.M."/>
        </authorList>
    </citation>
    <scope>NUCLEOTIDE SEQUENCE</scope>
    <source>
        <strain evidence="2">Duluth1</strain>
        <tissue evidence="2">Whole animal</tissue>
    </source>
</reference>